<proteinExistence type="predicted"/>
<keyword evidence="2" id="KW-1185">Reference proteome</keyword>
<sequence>GSGRSAYAPRPGEQPVVVLRVQIVSCIDLLAKDKGGVSDPFVVVTVLLDCFRTPALKKTVNPIWSP</sequence>
<feature type="non-terminal residue" evidence="1">
    <location>
        <position position="1"/>
    </location>
</feature>
<dbReference type="Proteomes" id="UP001055072">
    <property type="component" value="Unassembled WGS sequence"/>
</dbReference>
<organism evidence="1 2">
    <name type="scientific">Irpex rosettiformis</name>
    <dbReference type="NCBI Taxonomy" id="378272"/>
    <lineage>
        <taxon>Eukaryota</taxon>
        <taxon>Fungi</taxon>
        <taxon>Dikarya</taxon>
        <taxon>Basidiomycota</taxon>
        <taxon>Agaricomycotina</taxon>
        <taxon>Agaricomycetes</taxon>
        <taxon>Polyporales</taxon>
        <taxon>Irpicaceae</taxon>
        <taxon>Irpex</taxon>
    </lineage>
</organism>
<reference evidence="1" key="1">
    <citation type="journal article" date="2021" name="Environ. Microbiol.">
        <title>Gene family expansions and transcriptome signatures uncover fungal adaptations to wood decay.</title>
        <authorList>
            <person name="Hage H."/>
            <person name="Miyauchi S."/>
            <person name="Viragh M."/>
            <person name="Drula E."/>
            <person name="Min B."/>
            <person name="Chaduli D."/>
            <person name="Navarro D."/>
            <person name="Favel A."/>
            <person name="Norest M."/>
            <person name="Lesage-Meessen L."/>
            <person name="Balint B."/>
            <person name="Merenyi Z."/>
            <person name="de Eugenio L."/>
            <person name="Morin E."/>
            <person name="Martinez A.T."/>
            <person name="Baldrian P."/>
            <person name="Stursova M."/>
            <person name="Martinez M.J."/>
            <person name="Novotny C."/>
            <person name="Magnuson J.K."/>
            <person name="Spatafora J.W."/>
            <person name="Maurice S."/>
            <person name="Pangilinan J."/>
            <person name="Andreopoulos W."/>
            <person name="LaButti K."/>
            <person name="Hundley H."/>
            <person name="Na H."/>
            <person name="Kuo A."/>
            <person name="Barry K."/>
            <person name="Lipzen A."/>
            <person name="Henrissat B."/>
            <person name="Riley R."/>
            <person name="Ahrendt S."/>
            <person name="Nagy L.G."/>
            <person name="Grigoriev I.V."/>
            <person name="Martin F."/>
            <person name="Rosso M.N."/>
        </authorList>
    </citation>
    <scope>NUCLEOTIDE SEQUENCE</scope>
    <source>
        <strain evidence="1">CBS 384.51</strain>
    </source>
</reference>
<accession>A0ACB8UIM8</accession>
<feature type="non-terminal residue" evidence="1">
    <location>
        <position position="66"/>
    </location>
</feature>
<protein>
    <submittedName>
        <fullName evidence="1">Uncharacterized protein</fullName>
    </submittedName>
</protein>
<evidence type="ECO:0000313" key="1">
    <source>
        <dbReference type="EMBL" id="KAI0094118.1"/>
    </source>
</evidence>
<gene>
    <name evidence="1" type="ORF">BDY19DRAFT_866833</name>
</gene>
<evidence type="ECO:0000313" key="2">
    <source>
        <dbReference type="Proteomes" id="UP001055072"/>
    </source>
</evidence>
<name>A0ACB8UIM8_9APHY</name>
<comment type="caution">
    <text evidence="1">The sequence shown here is derived from an EMBL/GenBank/DDBJ whole genome shotgun (WGS) entry which is preliminary data.</text>
</comment>
<dbReference type="EMBL" id="MU274900">
    <property type="protein sequence ID" value="KAI0094118.1"/>
    <property type="molecule type" value="Genomic_DNA"/>
</dbReference>